<accession>A0A3P8FXK6</accession>
<evidence type="ECO:0000313" key="1">
    <source>
        <dbReference type="EMBL" id="VDP26983.1"/>
    </source>
</evidence>
<accession>A0A183GGM2</accession>
<reference evidence="3" key="2">
    <citation type="submission" date="2019-09" db="UniProtKB">
        <authorList>
            <consortium name="WormBaseParasite"/>
        </authorList>
    </citation>
    <scope>IDENTIFICATION</scope>
</reference>
<dbReference type="Proteomes" id="UP000050761">
    <property type="component" value="Unassembled WGS sequence"/>
</dbReference>
<dbReference type="PANTHER" id="PTHR19446">
    <property type="entry name" value="REVERSE TRANSCRIPTASES"/>
    <property type="match status" value="1"/>
</dbReference>
<gene>
    <name evidence="1" type="ORF">HPBE_LOCUS21629</name>
</gene>
<keyword evidence="2" id="KW-1185">Reference proteome</keyword>
<dbReference type="EMBL" id="UZAH01033182">
    <property type="protein sequence ID" value="VDP26983.1"/>
    <property type="molecule type" value="Genomic_DNA"/>
</dbReference>
<name>A0A183GGM2_HELPZ</name>
<proteinExistence type="predicted"/>
<reference evidence="1 2" key="1">
    <citation type="submission" date="2018-11" db="EMBL/GenBank/DDBJ databases">
        <authorList>
            <consortium name="Pathogen Informatics"/>
        </authorList>
    </citation>
    <scope>NUCLEOTIDE SEQUENCE [LARGE SCALE GENOMIC DNA]</scope>
</reference>
<dbReference type="OrthoDB" id="5849210at2759"/>
<evidence type="ECO:0000313" key="2">
    <source>
        <dbReference type="Proteomes" id="UP000050761"/>
    </source>
</evidence>
<organism evidence="2 3">
    <name type="scientific">Heligmosomoides polygyrus</name>
    <name type="common">Parasitic roundworm</name>
    <dbReference type="NCBI Taxonomy" id="6339"/>
    <lineage>
        <taxon>Eukaryota</taxon>
        <taxon>Metazoa</taxon>
        <taxon>Ecdysozoa</taxon>
        <taxon>Nematoda</taxon>
        <taxon>Chromadorea</taxon>
        <taxon>Rhabditida</taxon>
        <taxon>Rhabditina</taxon>
        <taxon>Rhabditomorpha</taxon>
        <taxon>Strongyloidea</taxon>
        <taxon>Heligmosomidae</taxon>
        <taxon>Heligmosomoides</taxon>
    </lineage>
</organism>
<evidence type="ECO:0000313" key="3">
    <source>
        <dbReference type="WBParaSite" id="HPBE_0002163301-mRNA-1"/>
    </source>
</evidence>
<dbReference type="AlphaFoldDB" id="A0A183GGM2"/>
<sequence>MVHPVQEVTVEGTEAALKKMKPGKATGADDLAADLWKAKSWYPAEGLTMFFNQVVAKKKVPERHREKQKSVHLAFLDLEKAFDRVPREVIWYALRQHNFSEEFTATYIGIQIPEITNPPDGGLLVGSNSSKWRPLTGVLCDKKIPERLESKIYRAVVRPVSIYGAECWSLLKKLKSRSQWNCLDGTPERQERDL</sequence>
<protein>
    <submittedName>
        <fullName evidence="3">Reverse transcriptase domain-containing protein</fullName>
    </submittedName>
</protein>
<dbReference type="WBParaSite" id="HPBE_0002163301-mRNA-1">
    <property type="protein sequence ID" value="HPBE_0002163301-mRNA-1"/>
    <property type="gene ID" value="HPBE_0002163301"/>
</dbReference>